<dbReference type="EMBL" id="JAKKPZ010000098">
    <property type="protein sequence ID" value="KAI1702469.1"/>
    <property type="molecule type" value="Genomic_DNA"/>
</dbReference>
<dbReference type="SMART" id="SM00884">
    <property type="entry name" value="Cullin_Nedd8"/>
    <property type="match status" value="1"/>
</dbReference>
<evidence type="ECO:0000256" key="7">
    <source>
        <dbReference type="ARBA" id="ARBA00023242"/>
    </source>
</evidence>
<comment type="pathway">
    <text evidence="2">Protein modification; protein ubiquitination.</text>
</comment>
<keyword evidence="5" id="KW-0833">Ubl conjugation pathway</keyword>
<dbReference type="GO" id="GO:0005634">
    <property type="term" value="C:nucleus"/>
    <property type="evidence" value="ECO:0007669"/>
    <property type="project" value="UniProtKB-SubCell"/>
</dbReference>
<dbReference type="GO" id="GO:0080090">
    <property type="term" value="P:regulation of primary metabolic process"/>
    <property type="evidence" value="ECO:0007669"/>
    <property type="project" value="UniProtKB-ARBA"/>
</dbReference>
<dbReference type="PANTHER" id="PTHR11932">
    <property type="entry name" value="CULLIN"/>
    <property type="match status" value="1"/>
</dbReference>
<evidence type="ECO:0000256" key="3">
    <source>
        <dbReference type="ARBA" id="ARBA00006019"/>
    </source>
</evidence>
<dbReference type="GO" id="GO:0010468">
    <property type="term" value="P:regulation of gene expression"/>
    <property type="evidence" value="ECO:0007669"/>
    <property type="project" value="UniProtKB-ARBA"/>
</dbReference>
<dbReference type="GO" id="GO:0031625">
    <property type="term" value="F:ubiquitin protein ligase binding"/>
    <property type="evidence" value="ECO:0007669"/>
    <property type="project" value="InterPro"/>
</dbReference>
<evidence type="ECO:0000256" key="5">
    <source>
        <dbReference type="ARBA" id="ARBA00022786"/>
    </source>
</evidence>
<dbReference type="AlphaFoldDB" id="A0AAD4MSQ8"/>
<reference evidence="11" key="1">
    <citation type="submission" date="2022-01" db="EMBL/GenBank/DDBJ databases">
        <title>Genome Sequence Resource for Two Populations of Ditylenchus destructor, the Migratory Endoparasitic Phytonematode.</title>
        <authorList>
            <person name="Zhang H."/>
            <person name="Lin R."/>
            <person name="Xie B."/>
        </authorList>
    </citation>
    <scope>NUCLEOTIDE SEQUENCE</scope>
    <source>
        <strain evidence="11">BazhouSP</strain>
    </source>
</reference>
<comment type="similarity">
    <text evidence="3 8 9">Belongs to the cullin family.</text>
</comment>
<dbReference type="GO" id="GO:0006915">
    <property type="term" value="P:apoptotic process"/>
    <property type="evidence" value="ECO:0007669"/>
    <property type="project" value="UniProtKB-ARBA"/>
</dbReference>
<sequence length="1030" mass="120096">MRIRSFPAAMDASCVEEVWQLLKNAIMEILHKNCSDISFEELCRHVYTMVLDKHCEKLYNGLREVVVEHLQNNVRGTIVEAINGPFLQTLNRAWAEHTTAMGMIRDIFVYLDRVYVPRQEVEPVYQMGLAIFREEIVNLPSINQHLKVTLLSMISLERQKEIIEWNELKTACQMLLSLGLENPETSPPEANGIQRRLSAIFVEYLLDIFWYFGIESQRLQRLQSRNTHHVNSYTPQSTWLASPTESIKDLVREMQRNQQQRPTQAKMRIRSFPAAMDASYVEEVWQLLKNAIMEIQRKNNSGLSFEELYRNAYTMVLHKHGEKLYNGLREVVVEHLQNNVRGTIVEAINGPFLQTLNRAWAEHTTAMVMIRDILMYMDRVYVTQQGVEPVYQMGLAIFREEIVNHPSINEYLKVTLLSMISLERQKEIIEWIELKTACQMLLSLGLENRAYYEQQFEELFLRESAEFYRRASQKFLSENCASVYVHKVNDCLQDETQRAERYLDKKTEEKIIAVLNEELIMKHMATIVDMENSGLVYMLVNDRIADLRALYELLKRVDNGIRTMTDTMSKYLRGRGKLLVEESNAEPTDGTVGQGTPADKSIGFIQNLLDLKLQFDRYLSEAFKDDKEFKQKIQGDFEYFLNLNSRSPEYLSLYIDDKLKKGLKSMNEGEAENVLDKAMILFKYLQEKDVFERYYKQHLAKRLLLGKSISDDAEKSMISKLKTECGCQFTSKLEGMFRDMELSNSVMNEYRESNMERNDVDLSVRVLTKVYWPTSQVPMCNLPPAAEVAFKQFEKFYLSKHNGRKIALNPCLGNADIKAVFYGRQSNDDLISQQENDQPGPSSVVVRQRDEHKILTVSTYQMVLLMRFNQMPRITFEQLMKDTQIPEKELKRQLQSIAMGKQSQRILIRKGTGKDIEKSDEFSVNDGFTSKLTRIKIQLVSGRGETEPERKETRTKVDDDRKHEIEAAIVRVMKARKHLVHNDLVTEVTNQLKARFMPDPTLIKKRIESLIEREYLERDKVNLKLYNYLA</sequence>
<dbReference type="Gene3D" id="3.30.230.130">
    <property type="entry name" value="Cullin, Chain C, Domain 2"/>
    <property type="match status" value="1"/>
</dbReference>
<keyword evidence="6" id="KW-0832">Ubl conjugation</keyword>
<dbReference type="FunFam" id="1.20.1310.10:FF:000002">
    <property type="entry name" value="cullin-3 isoform X1"/>
    <property type="match status" value="1"/>
</dbReference>
<dbReference type="SUPFAM" id="SSF75632">
    <property type="entry name" value="Cullin homology domain"/>
    <property type="match status" value="1"/>
</dbReference>
<comment type="subcellular location">
    <subcellularLocation>
        <location evidence="1">Nucleus</location>
    </subcellularLocation>
</comment>
<dbReference type="SUPFAM" id="SSF74788">
    <property type="entry name" value="Cullin repeat-like"/>
    <property type="match status" value="2"/>
</dbReference>
<dbReference type="GO" id="GO:0000278">
    <property type="term" value="P:mitotic cell cycle"/>
    <property type="evidence" value="ECO:0007669"/>
    <property type="project" value="UniProtKB-ARBA"/>
</dbReference>
<dbReference type="GO" id="GO:0031461">
    <property type="term" value="C:cullin-RING ubiquitin ligase complex"/>
    <property type="evidence" value="ECO:0007669"/>
    <property type="project" value="InterPro"/>
</dbReference>
<organism evidence="11 12">
    <name type="scientific">Ditylenchus destructor</name>
    <dbReference type="NCBI Taxonomy" id="166010"/>
    <lineage>
        <taxon>Eukaryota</taxon>
        <taxon>Metazoa</taxon>
        <taxon>Ecdysozoa</taxon>
        <taxon>Nematoda</taxon>
        <taxon>Chromadorea</taxon>
        <taxon>Rhabditida</taxon>
        <taxon>Tylenchina</taxon>
        <taxon>Tylenchomorpha</taxon>
        <taxon>Sphaerularioidea</taxon>
        <taxon>Anguinidae</taxon>
        <taxon>Anguininae</taxon>
        <taxon>Ditylenchus</taxon>
    </lineage>
</organism>
<dbReference type="InterPro" id="IPR019559">
    <property type="entry name" value="Cullin_neddylation_domain"/>
</dbReference>
<dbReference type="InterPro" id="IPR045093">
    <property type="entry name" value="Cullin"/>
</dbReference>
<dbReference type="Pfam" id="PF26557">
    <property type="entry name" value="Cullin_AB"/>
    <property type="match status" value="1"/>
</dbReference>
<dbReference type="Proteomes" id="UP001201812">
    <property type="component" value="Unassembled WGS sequence"/>
</dbReference>
<keyword evidence="12" id="KW-1185">Reference proteome</keyword>
<dbReference type="PROSITE" id="PS01256">
    <property type="entry name" value="CULLIN_1"/>
    <property type="match status" value="1"/>
</dbReference>
<evidence type="ECO:0000259" key="10">
    <source>
        <dbReference type="PROSITE" id="PS50069"/>
    </source>
</evidence>
<dbReference type="FunFam" id="1.20.1310.10:FF:000001">
    <property type="entry name" value="Cullin 3"/>
    <property type="match status" value="1"/>
</dbReference>
<dbReference type="InterPro" id="IPR016158">
    <property type="entry name" value="Cullin_homology"/>
</dbReference>
<dbReference type="InterPro" id="IPR001373">
    <property type="entry name" value="Cullin_N"/>
</dbReference>
<accession>A0AAD4MSQ8</accession>
<protein>
    <submittedName>
        <fullName evidence="11">Cullin family domain-containing protein</fullName>
    </submittedName>
</protein>
<dbReference type="Pfam" id="PF10557">
    <property type="entry name" value="Cullin_Nedd8"/>
    <property type="match status" value="1"/>
</dbReference>
<comment type="caution">
    <text evidence="11">The sequence shown here is derived from an EMBL/GenBank/DDBJ whole genome shotgun (WGS) entry which is preliminary data.</text>
</comment>
<evidence type="ECO:0000256" key="6">
    <source>
        <dbReference type="ARBA" id="ARBA00022843"/>
    </source>
</evidence>
<evidence type="ECO:0000256" key="2">
    <source>
        <dbReference type="ARBA" id="ARBA00004906"/>
    </source>
</evidence>
<dbReference type="InterPro" id="IPR016159">
    <property type="entry name" value="Cullin_repeat-like_dom_sf"/>
</dbReference>
<name>A0AAD4MSQ8_9BILA</name>
<keyword evidence="7" id="KW-0539">Nucleus</keyword>
<feature type="domain" description="Cullin family profile" evidence="10">
    <location>
        <begin position="646"/>
        <end position="898"/>
    </location>
</feature>
<dbReference type="InterPro" id="IPR036317">
    <property type="entry name" value="Cullin_homology_sf"/>
</dbReference>
<proteinExistence type="inferred from homology"/>
<dbReference type="GO" id="GO:0000209">
    <property type="term" value="P:protein polyubiquitination"/>
    <property type="evidence" value="ECO:0007669"/>
    <property type="project" value="UniProtKB-ARBA"/>
</dbReference>
<evidence type="ECO:0000313" key="12">
    <source>
        <dbReference type="Proteomes" id="UP001201812"/>
    </source>
</evidence>
<dbReference type="GO" id="GO:0006950">
    <property type="term" value="P:response to stress"/>
    <property type="evidence" value="ECO:0007669"/>
    <property type="project" value="UniProtKB-ARBA"/>
</dbReference>
<evidence type="ECO:0000256" key="1">
    <source>
        <dbReference type="ARBA" id="ARBA00004123"/>
    </source>
</evidence>
<gene>
    <name evidence="11" type="ORF">DdX_15480</name>
</gene>
<dbReference type="GO" id="GO:0005737">
    <property type="term" value="C:cytoplasm"/>
    <property type="evidence" value="ECO:0007669"/>
    <property type="project" value="UniProtKB-ARBA"/>
</dbReference>
<dbReference type="SUPFAM" id="SSF46785">
    <property type="entry name" value="Winged helix' DNA-binding domain"/>
    <property type="match status" value="1"/>
</dbReference>
<dbReference type="Gene3D" id="1.20.1310.10">
    <property type="entry name" value="Cullin Repeats"/>
    <property type="match status" value="5"/>
</dbReference>
<dbReference type="InterPro" id="IPR016157">
    <property type="entry name" value="Cullin_CS"/>
</dbReference>
<evidence type="ECO:0000256" key="4">
    <source>
        <dbReference type="ARBA" id="ARBA00022499"/>
    </source>
</evidence>
<dbReference type="Pfam" id="PF00888">
    <property type="entry name" value="Cullin"/>
    <property type="match status" value="2"/>
</dbReference>
<evidence type="ECO:0000256" key="9">
    <source>
        <dbReference type="RuleBase" id="RU003829"/>
    </source>
</evidence>
<dbReference type="GO" id="GO:0007165">
    <property type="term" value="P:signal transduction"/>
    <property type="evidence" value="ECO:0007669"/>
    <property type="project" value="UniProtKB-ARBA"/>
</dbReference>
<dbReference type="FunFam" id="1.10.10.10:FF:000091">
    <property type="entry name" value="Cullin 3"/>
    <property type="match status" value="1"/>
</dbReference>
<dbReference type="SMART" id="SM00182">
    <property type="entry name" value="CULLIN"/>
    <property type="match status" value="1"/>
</dbReference>
<keyword evidence="4" id="KW-1017">Isopeptide bond</keyword>
<dbReference type="FunFam" id="1.20.1310.10:FF:000006">
    <property type="entry name" value="Cullin 3"/>
    <property type="match status" value="2"/>
</dbReference>
<dbReference type="GO" id="GO:0043161">
    <property type="term" value="P:proteasome-mediated ubiquitin-dependent protein catabolic process"/>
    <property type="evidence" value="ECO:0007669"/>
    <property type="project" value="UniProtKB-ARBA"/>
</dbReference>
<evidence type="ECO:0000313" key="11">
    <source>
        <dbReference type="EMBL" id="KAI1702469.1"/>
    </source>
</evidence>
<dbReference type="InterPro" id="IPR059120">
    <property type="entry name" value="Cullin-like_AB"/>
</dbReference>
<dbReference type="InterPro" id="IPR036388">
    <property type="entry name" value="WH-like_DNA-bd_sf"/>
</dbReference>
<evidence type="ECO:0000256" key="8">
    <source>
        <dbReference type="PROSITE-ProRule" id="PRU00330"/>
    </source>
</evidence>
<dbReference type="Gene3D" id="1.10.10.10">
    <property type="entry name" value="Winged helix-like DNA-binding domain superfamily/Winged helix DNA-binding domain"/>
    <property type="match status" value="1"/>
</dbReference>
<dbReference type="PROSITE" id="PS50069">
    <property type="entry name" value="CULLIN_2"/>
    <property type="match status" value="1"/>
</dbReference>
<dbReference type="InterPro" id="IPR036390">
    <property type="entry name" value="WH_DNA-bd_sf"/>
</dbReference>